<dbReference type="Gene3D" id="3.40.50.1000">
    <property type="entry name" value="HAD superfamily/HAD-like"/>
    <property type="match status" value="2"/>
</dbReference>
<accession>A0ABW4JQJ9</accession>
<dbReference type="RefSeq" id="WP_377946169.1">
    <property type="nucleotide sequence ID" value="NZ_JBHUCX010000101.1"/>
</dbReference>
<keyword evidence="1" id="KW-0479">Metal-binding</keyword>
<evidence type="ECO:0000313" key="2">
    <source>
        <dbReference type="EMBL" id="MFD1678156.1"/>
    </source>
</evidence>
<dbReference type="PIRSF" id="PIRSF000915">
    <property type="entry name" value="PGP-type_phosphatase"/>
    <property type="match status" value="1"/>
</dbReference>
<dbReference type="PANTHER" id="PTHR19288:SF46">
    <property type="entry name" value="HALOACID DEHALOGENASE-LIKE HYDROLASE DOMAIN-CONTAINING PROTEIN 2"/>
    <property type="match status" value="1"/>
</dbReference>
<protein>
    <recommendedName>
        <fullName evidence="1">Acid sugar phosphatase</fullName>
        <ecNumber evidence="1">3.1.3.-</ecNumber>
    </recommendedName>
</protein>
<gene>
    <name evidence="2" type="ORF">ACFSB2_26155</name>
</gene>
<keyword evidence="3" id="KW-1185">Reference proteome</keyword>
<dbReference type="Pfam" id="PF13344">
    <property type="entry name" value="Hydrolase_6"/>
    <property type="match status" value="1"/>
</dbReference>
<proteinExistence type="inferred from homology"/>
<comment type="function">
    <text evidence="1">Catalyzes the dephosphorylation of 2-6 carbon acid sugars in vitro.</text>
</comment>
<evidence type="ECO:0000256" key="1">
    <source>
        <dbReference type="PIRNR" id="PIRNR000915"/>
    </source>
</evidence>
<dbReference type="Proteomes" id="UP001597079">
    <property type="component" value="Unassembled WGS sequence"/>
</dbReference>
<name>A0ABW4JQJ9_9BACL</name>
<keyword evidence="1" id="KW-0460">Magnesium</keyword>
<dbReference type="SUPFAM" id="SSF56784">
    <property type="entry name" value="HAD-like"/>
    <property type="match status" value="1"/>
</dbReference>
<dbReference type="EMBL" id="JBHUCX010000101">
    <property type="protein sequence ID" value="MFD1678156.1"/>
    <property type="molecule type" value="Genomic_DNA"/>
</dbReference>
<dbReference type="InterPro" id="IPR036412">
    <property type="entry name" value="HAD-like_sf"/>
</dbReference>
<comment type="cofactor">
    <cofactor evidence="1">
        <name>Mg(2+)</name>
        <dbReference type="ChEBI" id="CHEBI:18420"/>
    </cofactor>
</comment>
<dbReference type="PANTHER" id="PTHR19288">
    <property type="entry name" value="4-NITROPHENYLPHOSPHATASE-RELATED"/>
    <property type="match status" value="1"/>
</dbReference>
<dbReference type="InterPro" id="IPR023214">
    <property type="entry name" value="HAD_sf"/>
</dbReference>
<comment type="caution">
    <text evidence="2">The sequence shown here is derived from an EMBL/GenBank/DDBJ whole genome shotgun (WGS) entry which is preliminary data.</text>
</comment>
<organism evidence="2 3">
    <name type="scientific">Alicyclobacillus fodiniaquatilis</name>
    <dbReference type="NCBI Taxonomy" id="1661150"/>
    <lineage>
        <taxon>Bacteria</taxon>
        <taxon>Bacillati</taxon>
        <taxon>Bacillota</taxon>
        <taxon>Bacilli</taxon>
        <taxon>Bacillales</taxon>
        <taxon>Alicyclobacillaceae</taxon>
        <taxon>Alicyclobacillus</taxon>
    </lineage>
</organism>
<comment type="similarity">
    <text evidence="1">Belongs to the HAD-like hydrolase superfamily. NagD family.</text>
</comment>
<dbReference type="GO" id="GO:0016787">
    <property type="term" value="F:hydrolase activity"/>
    <property type="evidence" value="ECO:0007669"/>
    <property type="project" value="UniProtKB-KW"/>
</dbReference>
<dbReference type="Pfam" id="PF13242">
    <property type="entry name" value="Hydrolase_like"/>
    <property type="match status" value="1"/>
</dbReference>
<dbReference type="NCBIfam" id="TIGR01460">
    <property type="entry name" value="HAD-SF-IIA"/>
    <property type="match status" value="1"/>
</dbReference>
<dbReference type="InterPro" id="IPR006357">
    <property type="entry name" value="HAD-SF_hydro_IIA"/>
</dbReference>
<evidence type="ECO:0000313" key="3">
    <source>
        <dbReference type="Proteomes" id="UP001597079"/>
    </source>
</evidence>
<dbReference type="EC" id="3.1.3.-" evidence="1"/>
<sequence>MNNEKRFRLALLDLDGTLWRDGVVIPGAPAFVERLRRQGVQPVFFTNNSSRTPDEVVAVLAKCAIQAAANEVCTTAQAAAHVLQQRLYKGASVMYVGRDGVRTALLEADFMVRRAQGDALGEAWLQDVDAVVVGMDQRVTYLDLAVVARVIARLGWFVLTNPDVRLPVEDGFLPGNGAQGALLSTATGVSPIVTGKPDPSFIDFALQRYQVSREETVIIGDNLYTDILAGQQASVHSIMVRSGVVFPPADDAPIPDETVDSVDVLFRNEAVN</sequence>
<reference evidence="3" key="1">
    <citation type="journal article" date="2019" name="Int. J. Syst. Evol. Microbiol.">
        <title>The Global Catalogue of Microorganisms (GCM) 10K type strain sequencing project: providing services to taxonomists for standard genome sequencing and annotation.</title>
        <authorList>
            <consortium name="The Broad Institute Genomics Platform"/>
            <consortium name="The Broad Institute Genome Sequencing Center for Infectious Disease"/>
            <person name="Wu L."/>
            <person name="Ma J."/>
        </authorList>
    </citation>
    <scope>NUCLEOTIDE SEQUENCE [LARGE SCALE GENOMIC DNA]</scope>
    <source>
        <strain evidence="3">CGMCC 1.12286</strain>
    </source>
</reference>
<keyword evidence="2" id="KW-0378">Hydrolase</keyword>